<dbReference type="PANTHER" id="PTHR30383">
    <property type="entry name" value="THIOESTERASE 1/PROTEASE 1/LYSOPHOSPHOLIPASE L1"/>
    <property type="match status" value="1"/>
</dbReference>
<evidence type="ECO:0000313" key="3">
    <source>
        <dbReference type="EMBL" id="MBK1696703.1"/>
    </source>
</evidence>
<feature type="chain" id="PRO_5037588541" evidence="1">
    <location>
        <begin position="24"/>
        <end position="215"/>
    </location>
</feature>
<keyword evidence="4" id="KW-1185">Reference proteome</keyword>
<feature type="domain" description="SGNH hydrolase-type esterase" evidence="2">
    <location>
        <begin position="32"/>
        <end position="192"/>
    </location>
</feature>
<dbReference type="SUPFAM" id="SSF52266">
    <property type="entry name" value="SGNH hydrolase"/>
    <property type="match status" value="1"/>
</dbReference>
<name>A0A934UZG1_9PROT</name>
<accession>A0A934UZG1</accession>
<reference evidence="3" key="1">
    <citation type="submission" date="2017-08" db="EMBL/GenBank/DDBJ databases">
        <authorList>
            <person name="Imhoff J.F."/>
            <person name="Rahn T."/>
            <person name="Kuenzel S."/>
            <person name="Neulinger S.C."/>
        </authorList>
    </citation>
    <scope>NUCLEOTIDE SEQUENCE</scope>
    <source>
        <strain evidence="3">DSM 9154</strain>
    </source>
</reference>
<dbReference type="Proteomes" id="UP000778970">
    <property type="component" value="Unassembled WGS sequence"/>
</dbReference>
<dbReference type="GO" id="GO:0004622">
    <property type="term" value="F:phosphatidylcholine lysophospholipase activity"/>
    <property type="evidence" value="ECO:0007669"/>
    <property type="project" value="TreeGrafter"/>
</dbReference>
<sequence length="215" mass="22988">MTVLRRLIALAAFAVLPFAPAQAQDDTVTIMAFGDSLVHGYGLPAGEPFPAQLEVALQDKGYNVEVINAGSSGDTSKSGRSRLSWVLQDDVDAAIVVLGANDALRGIDPAVTRDNLDAVLQTLDDAGVETLLAGMKAPRNMGQQYVQEFDGLYPDLAERHGVVFYPFFLQGVAQQPDLNQSDGIHPNAEGVAVIVDNMLPKVEQLIERVRSDAAS</sequence>
<evidence type="ECO:0000256" key="1">
    <source>
        <dbReference type="SAM" id="SignalP"/>
    </source>
</evidence>
<dbReference type="Pfam" id="PF13472">
    <property type="entry name" value="Lipase_GDSL_2"/>
    <property type="match status" value="1"/>
</dbReference>
<keyword evidence="1" id="KW-0732">Signal</keyword>
<dbReference type="PANTHER" id="PTHR30383:SF24">
    <property type="entry name" value="THIOESTERASE 1_PROTEASE 1_LYSOPHOSPHOLIPASE L1"/>
    <property type="match status" value="1"/>
</dbReference>
<dbReference type="RefSeq" id="WP_037255432.1">
    <property type="nucleotide sequence ID" value="NZ_NRRE01000020.1"/>
</dbReference>
<dbReference type="InterPro" id="IPR013830">
    <property type="entry name" value="SGNH_hydro"/>
</dbReference>
<dbReference type="EMBL" id="NRRE01000020">
    <property type="protein sequence ID" value="MBK1696703.1"/>
    <property type="molecule type" value="Genomic_DNA"/>
</dbReference>
<gene>
    <name evidence="3" type="ORF">CKO21_05540</name>
</gene>
<protein>
    <submittedName>
        <fullName evidence="3">Arylesterase</fullName>
    </submittedName>
</protein>
<dbReference type="AlphaFoldDB" id="A0A934UZG1"/>
<dbReference type="Gene3D" id="3.40.50.1110">
    <property type="entry name" value="SGNH hydrolase"/>
    <property type="match status" value="1"/>
</dbReference>
<dbReference type="InterPro" id="IPR051532">
    <property type="entry name" value="Ester_Hydrolysis_Enzymes"/>
</dbReference>
<comment type="caution">
    <text evidence="3">The sequence shown here is derived from an EMBL/GenBank/DDBJ whole genome shotgun (WGS) entry which is preliminary data.</text>
</comment>
<dbReference type="CDD" id="cd01822">
    <property type="entry name" value="Lysophospholipase_L1_like"/>
    <property type="match status" value="1"/>
</dbReference>
<feature type="signal peptide" evidence="1">
    <location>
        <begin position="1"/>
        <end position="23"/>
    </location>
</feature>
<organism evidence="3 4">
    <name type="scientific">Rhodovibrio salinarum</name>
    <dbReference type="NCBI Taxonomy" id="1087"/>
    <lineage>
        <taxon>Bacteria</taxon>
        <taxon>Pseudomonadati</taxon>
        <taxon>Pseudomonadota</taxon>
        <taxon>Alphaproteobacteria</taxon>
        <taxon>Rhodospirillales</taxon>
        <taxon>Rhodovibrionaceae</taxon>
        <taxon>Rhodovibrio</taxon>
    </lineage>
</organism>
<proteinExistence type="predicted"/>
<reference evidence="3" key="2">
    <citation type="journal article" date="2020" name="Microorganisms">
        <title>Osmotic Adaptation and Compatible Solute Biosynthesis of Phototrophic Bacteria as Revealed from Genome Analyses.</title>
        <authorList>
            <person name="Imhoff J.F."/>
            <person name="Rahn T."/>
            <person name="Kunzel S."/>
            <person name="Keller A."/>
            <person name="Neulinger S.C."/>
        </authorList>
    </citation>
    <scope>NUCLEOTIDE SEQUENCE</scope>
    <source>
        <strain evidence="3">DSM 9154</strain>
    </source>
</reference>
<dbReference type="InterPro" id="IPR036514">
    <property type="entry name" value="SGNH_hydro_sf"/>
</dbReference>
<evidence type="ECO:0000313" key="4">
    <source>
        <dbReference type="Proteomes" id="UP000778970"/>
    </source>
</evidence>
<evidence type="ECO:0000259" key="2">
    <source>
        <dbReference type="Pfam" id="PF13472"/>
    </source>
</evidence>